<protein>
    <recommendedName>
        <fullName evidence="3">HAT C-terminal dimerisation domain-containing protein</fullName>
    </recommendedName>
</protein>
<dbReference type="Proteomes" id="UP001148838">
    <property type="component" value="Unassembled WGS sequence"/>
</dbReference>
<evidence type="ECO:0008006" key="3">
    <source>
        <dbReference type="Google" id="ProtNLM"/>
    </source>
</evidence>
<accession>A0ABQ8ST08</accession>
<dbReference type="EMBL" id="JAJSOF020000021">
    <property type="protein sequence ID" value="KAJ4437321.1"/>
    <property type="molecule type" value="Genomic_DNA"/>
</dbReference>
<name>A0ABQ8ST08_PERAM</name>
<evidence type="ECO:0000313" key="2">
    <source>
        <dbReference type="Proteomes" id="UP001148838"/>
    </source>
</evidence>
<reference evidence="1 2" key="1">
    <citation type="journal article" date="2022" name="Allergy">
        <title>Genome assembly and annotation of Periplaneta americana reveal a comprehensive cockroach allergen profile.</title>
        <authorList>
            <person name="Wang L."/>
            <person name="Xiong Q."/>
            <person name="Saelim N."/>
            <person name="Wang L."/>
            <person name="Nong W."/>
            <person name="Wan A.T."/>
            <person name="Shi M."/>
            <person name="Liu X."/>
            <person name="Cao Q."/>
            <person name="Hui J.H.L."/>
            <person name="Sookrung N."/>
            <person name="Leung T.F."/>
            <person name="Tungtrongchitr A."/>
            <person name="Tsui S.K.W."/>
        </authorList>
    </citation>
    <scope>NUCLEOTIDE SEQUENCE [LARGE SCALE GENOMIC DNA]</scope>
    <source>
        <strain evidence="1">PWHHKU_190912</strain>
    </source>
</reference>
<comment type="caution">
    <text evidence="1">The sequence shown here is derived from an EMBL/GenBank/DDBJ whole genome shotgun (WGS) entry which is preliminary data.</text>
</comment>
<gene>
    <name evidence="1" type="ORF">ANN_17459</name>
</gene>
<organism evidence="1 2">
    <name type="scientific">Periplaneta americana</name>
    <name type="common">American cockroach</name>
    <name type="synonym">Blatta americana</name>
    <dbReference type="NCBI Taxonomy" id="6978"/>
    <lineage>
        <taxon>Eukaryota</taxon>
        <taxon>Metazoa</taxon>
        <taxon>Ecdysozoa</taxon>
        <taxon>Arthropoda</taxon>
        <taxon>Hexapoda</taxon>
        <taxon>Insecta</taxon>
        <taxon>Pterygota</taxon>
        <taxon>Neoptera</taxon>
        <taxon>Polyneoptera</taxon>
        <taxon>Dictyoptera</taxon>
        <taxon>Blattodea</taxon>
        <taxon>Blattoidea</taxon>
        <taxon>Blattidae</taxon>
        <taxon>Blattinae</taxon>
        <taxon>Periplaneta</taxon>
    </lineage>
</organism>
<evidence type="ECO:0000313" key="1">
    <source>
        <dbReference type="EMBL" id="KAJ4437321.1"/>
    </source>
</evidence>
<keyword evidence="2" id="KW-1185">Reference proteome</keyword>
<proteinExistence type="predicted"/>
<sequence>MFATTYVSEKLFSTMKIVKTKFRLRLIDKYLSLQLRLAFRFVVIPIQHYIQLYVRLTPNLFQNGDAKRQQRYVLTLYPLSHTGFEFRCRIESFSV</sequence>